<protein>
    <recommendedName>
        <fullName evidence="9">Sec23/sec24 transport family protein</fullName>
    </recommendedName>
</protein>
<evidence type="ECO:0000259" key="4">
    <source>
        <dbReference type="Pfam" id="PF04810"/>
    </source>
</evidence>
<organism evidence="7 8">
    <name type="scientific">Erythroxylum novogranatense</name>
    <dbReference type="NCBI Taxonomy" id="1862640"/>
    <lineage>
        <taxon>Eukaryota</taxon>
        <taxon>Viridiplantae</taxon>
        <taxon>Streptophyta</taxon>
        <taxon>Embryophyta</taxon>
        <taxon>Tracheophyta</taxon>
        <taxon>Spermatophyta</taxon>
        <taxon>Magnoliopsida</taxon>
        <taxon>eudicotyledons</taxon>
        <taxon>Gunneridae</taxon>
        <taxon>Pentapetalae</taxon>
        <taxon>rosids</taxon>
        <taxon>fabids</taxon>
        <taxon>Malpighiales</taxon>
        <taxon>Erythroxylaceae</taxon>
        <taxon>Erythroxylum</taxon>
    </lineage>
</organism>
<evidence type="ECO:0000256" key="3">
    <source>
        <dbReference type="ARBA" id="ARBA00022927"/>
    </source>
</evidence>
<dbReference type="InterPro" id="IPR050550">
    <property type="entry name" value="SEC23_SEC24_subfamily"/>
</dbReference>
<dbReference type="SUPFAM" id="SSF82919">
    <property type="entry name" value="Zn-finger domain of Sec23/24"/>
    <property type="match status" value="1"/>
</dbReference>
<dbReference type="InterPro" id="IPR006900">
    <property type="entry name" value="Sec23/24_helical_dom"/>
</dbReference>
<evidence type="ECO:0000259" key="6">
    <source>
        <dbReference type="Pfam" id="PF04815"/>
    </source>
</evidence>
<dbReference type="InterPro" id="IPR036175">
    <property type="entry name" value="Sec23/24_helical_dom_sf"/>
</dbReference>
<dbReference type="Proteomes" id="UP001159364">
    <property type="component" value="Linkage Group LG04"/>
</dbReference>
<evidence type="ECO:0000259" key="5">
    <source>
        <dbReference type="Pfam" id="PF04811"/>
    </source>
</evidence>
<dbReference type="PANTHER" id="PTHR13803:SF17">
    <property type="entry name" value="PROTEIN TRANSPORT PROTEIN SEC24"/>
    <property type="match status" value="1"/>
</dbReference>
<dbReference type="CDD" id="cd01468">
    <property type="entry name" value="trunk_domain"/>
    <property type="match status" value="1"/>
</dbReference>
<dbReference type="SUPFAM" id="SSF53300">
    <property type="entry name" value="vWA-like"/>
    <property type="match status" value="1"/>
</dbReference>
<dbReference type="InterPro" id="IPR036174">
    <property type="entry name" value="Znf_Sec23_Sec24_sf"/>
</dbReference>
<dbReference type="GO" id="GO:0070971">
    <property type="term" value="C:endoplasmic reticulum exit site"/>
    <property type="evidence" value="ECO:0007669"/>
    <property type="project" value="TreeGrafter"/>
</dbReference>
<comment type="similarity">
    <text evidence="1">Belongs to the SEC23/SEC24 family. SEC24 subfamily.</text>
</comment>
<keyword evidence="2" id="KW-0813">Transport</keyword>
<evidence type="ECO:0008006" key="9">
    <source>
        <dbReference type="Google" id="ProtNLM"/>
    </source>
</evidence>
<dbReference type="GO" id="GO:0008270">
    <property type="term" value="F:zinc ion binding"/>
    <property type="evidence" value="ECO:0007669"/>
    <property type="project" value="InterPro"/>
</dbReference>
<keyword evidence="8" id="KW-1185">Reference proteome</keyword>
<evidence type="ECO:0000256" key="2">
    <source>
        <dbReference type="ARBA" id="ARBA00022448"/>
    </source>
</evidence>
<proteinExistence type="inferred from homology"/>
<dbReference type="InterPro" id="IPR006896">
    <property type="entry name" value="Sec23/24_trunk_dom"/>
</dbReference>
<dbReference type="InterPro" id="IPR006895">
    <property type="entry name" value="Znf_Sec23_Sec24"/>
</dbReference>
<feature type="domain" description="Sec23/Sec24 trunk" evidence="5">
    <location>
        <begin position="121"/>
        <end position="373"/>
    </location>
</feature>
<dbReference type="GO" id="GO:0000149">
    <property type="term" value="F:SNARE binding"/>
    <property type="evidence" value="ECO:0007669"/>
    <property type="project" value="TreeGrafter"/>
</dbReference>
<dbReference type="GO" id="GO:0030127">
    <property type="term" value="C:COPII vesicle coat"/>
    <property type="evidence" value="ECO:0007669"/>
    <property type="project" value="InterPro"/>
</dbReference>
<dbReference type="Pfam" id="PF04811">
    <property type="entry name" value="Sec23_trunk"/>
    <property type="match status" value="1"/>
</dbReference>
<dbReference type="Gene3D" id="2.30.30.380">
    <property type="entry name" value="Zn-finger domain of Sec23/24"/>
    <property type="match status" value="1"/>
</dbReference>
<dbReference type="EMBL" id="JAIWQS010000004">
    <property type="protein sequence ID" value="KAJ8767767.1"/>
    <property type="molecule type" value="Genomic_DNA"/>
</dbReference>
<dbReference type="GO" id="GO:0090110">
    <property type="term" value="P:COPII-coated vesicle cargo loading"/>
    <property type="evidence" value="ECO:0007669"/>
    <property type="project" value="TreeGrafter"/>
</dbReference>
<dbReference type="Gene3D" id="1.20.120.730">
    <property type="entry name" value="Sec23/Sec24 helical domain"/>
    <property type="match status" value="1"/>
</dbReference>
<dbReference type="Pfam" id="PF04815">
    <property type="entry name" value="Sec23_helical"/>
    <property type="match status" value="1"/>
</dbReference>
<feature type="domain" description="Zinc finger Sec23/Sec24-type" evidence="4">
    <location>
        <begin position="51"/>
        <end position="85"/>
    </location>
</feature>
<dbReference type="AlphaFoldDB" id="A0AAV8TLF9"/>
<sequence>MAVRPTVSRFPIDEDAQESSGLPWGVTVTPFASKDENGQSPVYGTEGHLLPRCDNCYAYFNTYCELEQWVWSCALCGTLNGLSSHAIARYSCPESCAEMTSSFIDLELPIEDPEEETIQARPVYVAAVDLSSSEEFLELTKSALQAALEALGPGSLFGLATFSHKVGLYDVQGPIPVVKNVFIPSDSEGTLPVEMEDVMPLLQFLAPVDTCKDNITAALDTLRPTTSWERTNGAGQGIDGILMGGRGFGVAMEALFKYLGSEYGNTFALARVFAFISGPPDYGAGQLDTRRYGEQYASKGEDADRALLPEQTPFYKDLAAVAVQAGVCVDIFAVTNEYTDLASLKFLSIESGGSLFLYSSTDDSTLPQDIYRMLSRPYAFGCVLRLRTSSEFKPGHSYGHFFPDPQYENVQHIICCDSYATYAYDFDFINAVGFSRYASEQPVLQIAFQYTVVVPPEELSDSGNKHSLKRRLRIRTLQFGIARNVNELYDSVDPEAVLSVLVHKVILASLEQGVREGRMLLHDWLVILTAQYNDAYKLVAYKSGSPITGQVDVAFSQCPQLQPLPRLVFALLRNPLLCLHEEGVHPDYRIYLQCLFSALGPSSLHRAVYPVLTSYSSPDKQAYPRHSLSRAALITSGSPIFFLDAFTTLIVFYSSTADPSLPFPPPQDCLLRNTINKLKQDRSITPKLIFIRGGQDDASIFESYLIEEQDVDGSGLTSVMGFVSFLEDVTQGVLEYMK</sequence>
<name>A0AAV8TLF9_9ROSI</name>
<dbReference type="SUPFAM" id="SSF81995">
    <property type="entry name" value="beta-sandwich domain of Sec23/24"/>
    <property type="match status" value="1"/>
</dbReference>
<comment type="caution">
    <text evidence="7">The sequence shown here is derived from an EMBL/GenBank/DDBJ whole genome shotgun (WGS) entry which is preliminary data.</text>
</comment>
<feature type="domain" description="Sec23/Sec24 helical" evidence="6">
    <location>
        <begin position="493"/>
        <end position="604"/>
    </location>
</feature>
<gene>
    <name evidence="7" type="ORF">K2173_020707</name>
</gene>
<dbReference type="Gene3D" id="3.40.50.410">
    <property type="entry name" value="von Willebrand factor, type A domain"/>
    <property type="match status" value="1"/>
</dbReference>
<evidence type="ECO:0000313" key="7">
    <source>
        <dbReference type="EMBL" id="KAJ8767767.1"/>
    </source>
</evidence>
<dbReference type="GO" id="GO:0006886">
    <property type="term" value="P:intracellular protein transport"/>
    <property type="evidence" value="ECO:0007669"/>
    <property type="project" value="InterPro"/>
</dbReference>
<evidence type="ECO:0000256" key="1">
    <source>
        <dbReference type="ARBA" id="ARBA00008334"/>
    </source>
</evidence>
<dbReference type="InterPro" id="IPR036465">
    <property type="entry name" value="vWFA_dom_sf"/>
</dbReference>
<keyword evidence="3" id="KW-0653">Protein transport</keyword>
<dbReference type="PANTHER" id="PTHR13803">
    <property type="entry name" value="SEC24-RELATED PROTEIN"/>
    <property type="match status" value="1"/>
</dbReference>
<evidence type="ECO:0000313" key="8">
    <source>
        <dbReference type="Proteomes" id="UP001159364"/>
    </source>
</evidence>
<reference evidence="7 8" key="1">
    <citation type="submission" date="2021-09" db="EMBL/GenBank/DDBJ databases">
        <title>Genomic insights and catalytic innovation underlie evolution of tropane alkaloids biosynthesis.</title>
        <authorList>
            <person name="Wang Y.-J."/>
            <person name="Tian T."/>
            <person name="Huang J.-P."/>
            <person name="Huang S.-X."/>
        </authorList>
    </citation>
    <scope>NUCLEOTIDE SEQUENCE [LARGE SCALE GENOMIC DNA]</scope>
    <source>
        <strain evidence="7">KIB-2018</strain>
        <tissue evidence="7">Leaf</tissue>
    </source>
</reference>
<accession>A0AAV8TLF9</accession>
<dbReference type="SUPFAM" id="SSF81811">
    <property type="entry name" value="Helical domain of Sec23/24"/>
    <property type="match status" value="1"/>
</dbReference>
<dbReference type="Pfam" id="PF04810">
    <property type="entry name" value="zf-Sec23_Sec24"/>
    <property type="match status" value="1"/>
</dbReference>